<sequence>MRASRFFRLPMLKLKILRPKNKRDARLDAINMQLFLARSDLHDILRVIAKGDSRSQLLSRGERLVTARALREKCRILKNSPCADDVRLQLQMLESPPFVGYVVADKDPYSTAADEGAAGLPKGVAKIGCVENERDAQMDNINAQLSLLRTDLHHVLRFMVEGSSGLRFLSDGERKARAKELRERNGGLQNSRCAALHPELQLKESPSFVSLGDMDMGHMDQV</sequence>
<dbReference type="Proteomes" id="UP000078302">
    <property type="component" value="Unassembled WGS sequence"/>
</dbReference>
<dbReference type="AlphaFoldDB" id="A0A179BJQ2"/>
<protein>
    <submittedName>
        <fullName evidence="1">Uncharacterized protein</fullName>
    </submittedName>
</protein>
<name>A0A179BJQ2_ACIFR</name>
<evidence type="ECO:0000313" key="1">
    <source>
        <dbReference type="EMBL" id="OAP91244.1"/>
    </source>
</evidence>
<evidence type="ECO:0000313" key="2">
    <source>
        <dbReference type="Proteomes" id="UP000078302"/>
    </source>
</evidence>
<proteinExistence type="predicted"/>
<organism evidence="1 2">
    <name type="scientific">Acidithiobacillus ferrooxidans</name>
    <name type="common">Thiobacillus ferrooxidans</name>
    <dbReference type="NCBI Taxonomy" id="920"/>
    <lineage>
        <taxon>Bacteria</taxon>
        <taxon>Pseudomonadati</taxon>
        <taxon>Pseudomonadota</taxon>
        <taxon>Acidithiobacillia</taxon>
        <taxon>Acidithiobacillales</taxon>
        <taxon>Acidithiobacillaceae</taxon>
        <taxon>Acidithiobacillus</taxon>
    </lineage>
</organism>
<accession>A0A179BJQ2</accession>
<dbReference type="EMBL" id="LVXZ01000094">
    <property type="protein sequence ID" value="OAP91244.1"/>
    <property type="molecule type" value="Genomic_DNA"/>
</dbReference>
<gene>
    <name evidence="1" type="ORF">A4H96_07820</name>
</gene>
<reference evidence="1 2" key="1">
    <citation type="submission" date="2016-04" db="EMBL/GenBank/DDBJ databases">
        <title>Acidithiobacillus ferrooxidans genome sequencing and assembly.</title>
        <authorList>
            <person name="Zhou Z."/>
        </authorList>
    </citation>
    <scope>NUCLEOTIDE SEQUENCE [LARGE SCALE GENOMIC DNA]</scope>
    <source>
        <strain evidence="1 2">BY0502</strain>
    </source>
</reference>
<comment type="caution">
    <text evidence="1">The sequence shown here is derived from an EMBL/GenBank/DDBJ whole genome shotgun (WGS) entry which is preliminary data.</text>
</comment>
<keyword evidence="2" id="KW-1185">Reference proteome</keyword>